<dbReference type="InterPro" id="IPR001680">
    <property type="entry name" value="WD40_rpt"/>
</dbReference>
<dbReference type="Proteomes" id="UP000515154">
    <property type="component" value="Linkage group LG1"/>
</dbReference>
<evidence type="ECO:0000256" key="4">
    <source>
        <dbReference type="SAM" id="Coils"/>
    </source>
</evidence>
<feature type="region of interest" description="Disordered" evidence="5">
    <location>
        <begin position="1254"/>
        <end position="1282"/>
    </location>
</feature>
<feature type="compositionally biased region" description="Low complexity" evidence="5">
    <location>
        <begin position="1256"/>
        <end position="1270"/>
    </location>
</feature>
<evidence type="ECO:0000259" key="7">
    <source>
        <dbReference type="PROSITE" id="PS51783"/>
    </source>
</evidence>
<evidence type="ECO:0000313" key="10">
    <source>
        <dbReference type="RefSeq" id="XP_036364908.1"/>
    </source>
</evidence>
<keyword evidence="4" id="KW-0175">Coiled coil</keyword>
<dbReference type="SUPFAM" id="SSF81837">
    <property type="entry name" value="BEACH domain"/>
    <property type="match status" value="1"/>
</dbReference>
<feature type="domain" description="BEACH-type PH" evidence="7">
    <location>
        <begin position="2808"/>
        <end position="2915"/>
    </location>
</feature>
<dbReference type="InterPro" id="IPR000409">
    <property type="entry name" value="BEACH_dom"/>
</dbReference>
<dbReference type="PROSITE" id="PS51783">
    <property type="entry name" value="PH_BEACH"/>
    <property type="match status" value="1"/>
</dbReference>
<dbReference type="FunFam" id="2.130.10.10:FF:000292">
    <property type="entry name" value="Lysosomal trafficking regulator"/>
    <property type="match status" value="1"/>
</dbReference>
<dbReference type="SUPFAM" id="SSF50729">
    <property type="entry name" value="PH domain-like"/>
    <property type="match status" value="1"/>
</dbReference>
<feature type="domain" description="BEACH" evidence="6">
    <location>
        <begin position="2920"/>
        <end position="3223"/>
    </location>
</feature>
<feature type="compositionally biased region" description="Polar residues" evidence="5">
    <location>
        <begin position="2011"/>
        <end position="2029"/>
    </location>
</feature>
<keyword evidence="8" id="KW-1185">Reference proteome</keyword>
<feature type="compositionally biased region" description="Polar residues" evidence="5">
    <location>
        <begin position="2378"/>
        <end position="2399"/>
    </location>
</feature>
<dbReference type="Gene3D" id="2.130.10.10">
    <property type="entry name" value="YVTN repeat-like/Quinoprotein amine dehydrogenase"/>
    <property type="match status" value="1"/>
</dbReference>
<dbReference type="PROSITE" id="PS50082">
    <property type="entry name" value="WD_REPEATS_2"/>
    <property type="match status" value="1"/>
</dbReference>
<feature type="compositionally biased region" description="Basic and acidic residues" evidence="5">
    <location>
        <begin position="1273"/>
        <end position="1282"/>
    </location>
</feature>
<dbReference type="SMART" id="SM01026">
    <property type="entry name" value="Beach"/>
    <property type="match status" value="1"/>
</dbReference>
<dbReference type="SUPFAM" id="SSF50978">
    <property type="entry name" value="WD40 repeat-like"/>
    <property type="match status" value="1"/>
</dbReference>
<reference evidence="9 10" key="1">
    <citation type="submission" date="2025-08" db="UniProtKB">
        <authorList>
            <consortium name="RefSeq"/>
        </authorList>
    </citation>
    <scope>IDENTIFICATION</scope>
</reference>
<organism evidence="8 9">
    <name type="scientific">Octopus sinensis</name>
    <name type="common">East Asian common octopus</name>
    <dbReference type="NCBI Taxonomy" id="2607531"/>
    <lineage>
        <taxon>Eukaryota</taxon>
        <taxon>Metazoa</taxon>
        <taxon>Spiralia</taxon>
        <taxon>Lophotrochozoa</taxon>
        <taxon>Mollusca</taxon>
        <taxon>Cephalopoda</taxon>
        <taxon>Coleoidea</taxon>
        <taxon>Octopodiformes</taxon>
        <taxon>Octopoda</taxon>
        <taxon>Incirrata</taxon>
        <taxon>Octopodidae</taxon>
        <taxon>Octopus</taxon>
    </lineage>
</organism>
<feature type="region of interest" description="Disordered" evidence="5">
    <location>
        <begin position="1993"/>
        <end position="2038"/>
    </location>
</feature>
<dbReference type="PANTHER" id="PTHR13743:SF86">
    <property type="entry name" value="LYSOSOMAL-TRAFFICKING REGULATOR"/>
    <property type="match status" value="1"/>
</dbReference>
<dbReference type="InterPro" id="IPR011993">
    <property type="entry name" value="PH-like_dom_sf"/>
</dbReference>
<keyword evidence="2" id="KW-0677">Repeat</keyword>
<evidence type="ECO:0000259" key="6">
    <source>
        <dbReference type="PROSITE" id="PS50197"/>
    </source>
</evidence>
<gene>
    <name evidence="9 10" type="primary">LOC115232531</name>
</gene>
<sequence length="3583" mass="407172">MSVKVTSHNVWDLYLRTPEAQKKSRILDVFLWLVLKEARGKEDYSEPGDMTVTCNQLVQEFMSGILRITNDANEDDVEELQNYLLKGQGVYLLKVIHKIGVKDLSNGRNFTNLLLSLVSWCLKFNSSSESLLTETGIENLSSTLKKSLQNFVPTNNKKRQQVFPSCRKEHLLAISRKQLLNEYMSLESSRELHKAMKPAPVMDRSTSDSEVQELSESNQPPTKWKLDKKRKYKFGESQFLSWQNRYQTLSEENLKGIQRSKIQEVFHPAETCLLMIDIIQNVCLLDLNQTVPSKLVSVSLLPELLDALFRFHDMFQNPNPQVWTKDILAYILKHLLQLVFMLSNITATQQNGSSILIRNRIFPSLLYLAHDLLEDITYPENIVWSEVSDQCHVKMVLVSDIISGLLLCATEVFHNIPLNPVFINSALKVMWIFREERGFSMLELILSWLDSECFPHKVCKKFSPKDNLLKSVSSLVIAMKKAKVGYIHSSTCMKKKHRKCIYTHCFDHHHNILGFAFTKNVSRQKLDVSSDICVVGYWSQFLLDVLPFLKSKQQQLQVFTLFVTAGICCCIGIEVMLSSFHSSFYNLSPAVKNYALDIMNNMLLEQLSGARHIAQKPSKIEICKVCEDDSFDTFSGKLKRGMDPDCKVNPEAHDSGVSSSEISSEDFKSSMKKDLLKRWGSLAKMCDILYSGDTVSASLLSKHLLILAVHGRTEVKQELFHSIYLPILTDYCKWKSTTQHIIPSPLSKSVIMNCLSAFPYLLQAESVMPTFLARHGIEKLWTILEDPSLQELVLHVFEALIIADEYVSLENILKENKVSERLMDENSPVSDFSSDDDLTYSSNMVIRSFLKILSENIKLHGVSINILPKNFLKDSEMNDGEEVNQLSDSSMHLKWFLLLRNLWRTCQVLLLNSPSFLLQFKTSECFMLAKQILFHIIPQLGTYASPTHQFMEPGVYNSNIGDQPLQSVPIFQQALSLLESVLMACIICYMPAFAAKSDTKDFQALLSEVKDGLMKYKTLQVNQLQMIFDTLLRCAKPDRSTILELSSLHTLMMYSKDDDLVDEEEVRQLLQQGTDTEMECLLIECGYDADSEFSLSDDLKGKPSRSKESDLYLTQIHFASVYRLIIELMIHMNREGYGQGIFHRILYQLVQTCREDEGAMQAMSSEGIAGLILNGMKEDLLGKTSINKETQILLFTYIQQLAQNQITAAELKLLLRLFMEDGSPYDLLLSTLTGIVENYRVSPTHYVQFPVTRQDSSNSNYNGSSSINSSSKHKMESGCDNDVHPGSSPKVISLAPVTMQVSNLLPWPPYQNGFSVSLWLQLGDEVLPDQWIPGTRSKEKVMQDSTDMFDNGDHHKTWLRSNLSHQTPDAASYISNECLHIFSVGTEEKMFEIWADPCIGTLVVRLTSLASGSTVILKECSAPSLLNTNRWHHLILQYREVLDENILSGKVSIVLDGWWSQEMVLDHSRDIRMTQLEPTVYLGHTRNYRNHLLNRKKSWYLGPLMLFKGANLSQEICFHLHALGPNCSSISKCDCSEQAASYIPQLFKNVVCFSGVSTDTLVGINQVNLDTARNNLILIYNPQHPKLFSLYCAGGSSQLPNSLGLTLGILPPSMIQSRDLLEQHPLVVPVKVAPSLEILACFKNCLEQSAEEMGGINVFMFLVAKVFEKCRLPSDDSDQGLNLLQMRQDMEKLQASALNLLFQMIKQVPSMCLQYMESQGDRMISRVLETSRSLISFRILKVLLDAATTESVMRFDSQLNTYIIKEQTLAIVQNMSVIENLLLRWRIWTRGPSSVMELLFKALECLVRDDHPHQMFNIKQYQAGNFVQRVFLMYQELVREHEPVPSATISSSIVAIIQKMVGSPPDSHLIVAVCDFLLLMHPAADTYINYARSGFYFSCWWGVPGTPIARRISRKNRTIDQVRLASLGDYDNETEGTRKGLFRTVSFVSSSKPVYDRQIGMNRPRSASYPSNNELRGWKTQKDKQNYAEQFQDGKKLSSKIHSQSEKTPDSCGTENSFNEADSNDINDNSACSSGKSAASAVDGNLSQKLSSIDQDNSSSLCRRPLYSLSESMSPTSCDIGSSLDSDDDDDDDDVYESEDHETTEKGLVVLCAGLLELMCSTLIVFDETQLDKLLFNVINARVLIVLAHNSSAEIRALVIRLLDIYLQRCRNNHVEVFLKLNGFHLLATQLYHYQSEKSLVEMAFSIMLAKQFTMDEGFDFSQLHHVNQVQLSSAPLLLSLLEKSSEDFALASSFLIILHQMFECNSVICAALMDSGLTETLCNFLAKMNQFYNRPMDERQTVFDRLKKLFTAVALREFSLSGNSHYQNFEEILSLLKALEEREKIVYGPSSFEVKNIKQLEYHIFYQSLQFVEVPHENNSSSAQRGRSKTNNEQQQSLKNKELKNSQWSLLPLSDPTDKFLSNISQWSTLWGQKKKKETNKVAGSELSDRLRKLIVMAVDLVVFGDNDSSSIATGLKLTFVFNGPSDAFTSDSQFRTHLLDFLVKSLASIQEKGILQSRKPKASVFHSAKDTLLKQTARLIVSMLSPGVEFYERIFVVFYMVKEIKHREIFKSMFASSPWVNSLLPFLHELLSSYKDQMSNSQQDNINCLFGLLKKSGSRLLFSPEIHNNTPDKGKLEQEIKTVSEQLEEEKQEWLKRRHQHLSRILYIKNESLIKNLADSAMEVTQQVFRMQNKERKELVTHLKQSMTDRIQIKKSWQDLVQQLTHEKAIWFCPQSYPRSWQLDPTEGPCRIRKRMQRCHLGISERYISPKFWDKLTAEKVDPPLLFLFEDDHQTSDSAALMYRLYTSEKIQFTCGCTTVSPSSESKGELLIGERNVYFVADVAVSDMNYTQVLLGNKDQLSMTWPQMDIKEFLPRWYQLKDVGLEIFLTNGKTCLLAFNSTEERNQTMKQLENVELPNLVKGENMSSIQQLWGSGRMTNFEYLTLLNKIAGRSFNDLMQYPIFPFIIRNYENEELDLSNQSLYRDLSKPIAVQDKSREKKYIENYQYLKQEYEKFLSKNDETFYRVAPYHYGSHYSNSGTVLHFLVRLPPFTKMFLNFQDNHFDLPDRTFHNMAVTWKLSSYQSISDVKELIPEFFFQPEMFLNSEGFDFGTKQTGDLVWDVQLPSWCQGNARLFVLIHRQALESPYVSENIHRWINLVYGYKQQGDSAVQAINVFHPATYFGVDVDSEKDPVHRQALITMIKTYGQTPKQLLRTPHPQLPPYLLTQIFPSLANIGKPTTTISSLSCVKGLNWGDYVGSPDCPPPAVIHRKETRSVAAVKLIALQTGEVFGIRNESCLLTMCSKDRGVIGINTTDVIWAAILSWKHPDGILRITNNPDRSPVNFLQVSPYDQTTCIASVPDCRLLFIGGRAGVITVYTTLHNTAKKSHLQVLGHKKQLYGHTCPITTITVCKSYSIFVSASEDGLCIIWDLNRLSYVRSIEGHTCSVNTIAISETLGDIVTISSAGVGSIMMLHTVNAQLVAVHNCEDRILCAAYSSAAEGRSVNVIAGGLSAGIVRLWNSWTLEPVRDLVDEALKGKQILSLTFTHDSQHLCVSASDGTITFWANQASKPRTPRLILFL</sequence>
<dbReference type="InterPro" id="IPR036372">
    <property type="entry name" value="BEACH_dom_sf"/>
</dbReference>
<feature type="compositionally biased region" description="Polar residues" evidence="5">
    <location>
        <begin position="208"/>
        <end position="221"/>
    </location>
</feature>
<evidence type="ECO:0000256" key="5">
    <source>
        <dbReference type="SAM" id="MobiDB-lite"/>
    </source>
</evidence>
<protein>
    <submittedName>
        <fullName evidence="9 10">Lysosomal-trafficking regulator</fullName>
    </submittedName>
</protein>
<dbReference type="InterPro" id="IPR023362">
    <property type="entry name" value="PH-BEACH_dom"/>
</dbReference>
<evidence type="ECO:0000256" key="1">
    <source>
        <dbReference type="ARBA" id="ARBA00022574"/>
    </source>
</evidence>
<dbReference type="CDD" id="cd01201">
    <property type="entry name" value="PH_BEACH"/>
    <property type="match status" value="1"/>
</dbReference>
<evidence type="ECO:0000313" key="8">
    <source>
        <dbReference type="Proteomes" id="UP000515154"/>
    </source>
</evidence>
<dbReference type="PROSITE" id="PS50294">
    <property type="entry name" value="WD_REPEATS_REGION"/>
    <property type="match status" value="1"/>
</dbReference>
<dbReference type="RefSeq" id="XP_036364908.1">
    <property type="nucleotide sequence ID" value="XM_036509015.1"/>
</dbReference>
<evidence type="ECO:0000256" key="3">
    <source>
        <dbReference type="PROSITE-ProRule" id="PRU00221"/>
    </source>
</evidence>
<dbReference type="Pfam" id="PF02138">
    <property type="entry name" value="Beach"/>
    <property type="match status" value="1"/>
</dbReference>
<dbReference type="RefSeq" id="XP_029658317.1">
    <property type="nucleotide sequence ID" value="XM_029802457.2"/>
</dbReference>
<dbReference type="CDD" id="cd06071">
    <property type="entry name" value="Beach"/>
    <property type="match status" value="1"/>
</dbReference>
<dbReference type="SMART" id="SM00320">
    <property type="entry name" value="WD40"/>
    <property type="match status" value="5"/>
</dbReference>
<dbReference type="InterPro" id="IPR036322">
    <property type="entry name" value="WD40_repeat_dom_sf"/>
</dbReference>
<dbReference type="PROSITE" id="PS50197">
    <property type="entry name" value="BEACH"/>
    <property type="match status" value="1"/>
</dbReference>
<dbReference type="PANTHER" id="PTHR13743">
    <property type="entry name" value="BEIGE/BEACH-RELATED"/>
    <property type="match status" value="1"/>
</dbReference>
<evidence type="ECO:0000313" key="9">
    <source>
        <dbReference type="RefSeq" id="XP_029658317.1"/>
    </source>
</evidence>
<dbReference type="Pfam" id="PF14844">
    <property type="entry name" value="PH_BEACH"/>
    <property type="match status" value="1"/>
</dbReference>
<accession>A0A6P7UAC2</accession>
<dbReference type="Gene3D" id="2.30.29.30">
    <property type="entry name" value="Pleckstrin-homology domain (PH domain)/Phosphotyrosine-binding domain (PTB)"/>
    <property type="match status" value="1"/>
</dbReference>
<evidence type="ECO:0000256" key="2">
    <source>
        <dbReference type="ARBA" id="ARBA00022737"/>
    </source>
</evidence>
<feature type="region of interest" description="Disordered" evidence="5">
    <location>
        <begin position="194"/>
        <end position="223"/>
    </location>
</feature>
<feature type="compositionally biased region" description="Acidic residues" evidence="5">
    <location>
        <begin position="2085"/>
        <end position="2101"/>
    </location>
</feature>
<dbReference type="FunFam" id="1.10.1540.10:FF:000001">
    <property type="entry name" value="neurobeachin isoform X1"/>
    <property type="match status" value="1"/>
</dbReference>
<feature type="compositionally biased region" description="Polar residues" evidence="5">
    <location>
        <begin position="2071"/>
        <end position="2080"/>
    </location>
</feature>
<feature type="coiled-coil region" evidence="4">
    <location>
        <begin position="2635"/>
        <end position="2666"/>
    </location>
</feature>
<dbReference type="Gene3D" id="1.10.1540.10">
    <property type="entry name" value="BEACH domain"/>
    <property type="match status" value="1"/>
</dbReference>
<keyword evidence="1 3" id="KW-0853">WD repeat</keyword>
<dbReference type="InterPro" id="IPR015943">
    <property type="entry name" value="WD40/YVTN_repeat-like_dom_sf"/>
</dbReference>
<name>A0A6P7UAC2_9MOLL</name>
<dbReference type="Pfam" id="PF00400">
    <property type="entry name" value="WD40"/>
    <property type="match status" value="2"/>
</dbReference>
<dbReference type="InterPro" id="IPR050865">
    <property type="entry name" value="BEACH_Domain"/>
</dbReference>
<feature type="region of interest" description="Disordered" evidence="5">
    <location>
        <begin position="2071"/>
        <end position="2101"/>
    </location>
</feature>
<feature type="repeat" description="WD" evidence="3">
    <location>
        <begin position="3401"/>
        <end position="3442"/>
    </location>
</feature>
<proteinExistence type="predicted"/>
<feature type="region of interest" description="Disordered" evidence="5">
    <location>
        <begin position="2378"/>
        <end position="2403"/>
    </location>
</feature>
<dbReference type="KEGG" id="osn:115232531"/>